<keyword evidence="2" id="KW-1185">Reference proteome</keyword>
<proteinExistence type="predicted"/>
<dbReference type="Gene3D" id="1.10.260.40">
    <property type="entry name" value="lambda repressor-like DNA-binding domains"/>
    <property type="match status" value="1"/>
</dbReference>
<dbReference type="InterPro" id="IPR010982">
    <property type="entry name" value="Lambda_DNA-bd_dom_sf"/>
</dbReference>
<dbReference type="RefSeq" id="WP_266339895.1">
    <property type="nucleotide sequence ID" value="NZ_JAPKNK010000007.1"/>
</dbReference>
<evidence type="ECO:0000313" key="1">
    <source>
        <dbReference type="EMBL" id="MCX5570937.1"/>
    </source>
</evidence>
<accession>A0A9X3E552</accession>
<dbReference type="AlphaFoldDB" id="A0A9X3E552"/>
<protein>
    <submittedName>
        <fullName evidence="1">Helix-turn-helix domain-containing protein</fullName>
    </submittedName>
</protein>
<dbReference type="EMBL" id="JAPKNK010000007">
    <property type="protein sequence ID" value="MCX5570937.1"/>
    <property type="molecule type" value="Genomic_DNA"/>
</dbReference>
<sequence>MPTHAFPRFTGLSGASSFPPEGVVATAAKARSPLTAIRQDVGLTRAELAEQSGVDLIIIMLAERGSDLLPHERAAIAAVLQIDEFQLGG</sequence>
<organism evidence="1 2">
    <name type="scientific">Kaistia nematophila</name>
    <dbReference type="NCBI Taxonomy" id="2994654"/>
    <lineage>
        <taxon>Bacteria</taxon>
        <taxon>Pseudomonadati</taxon>
        <taxon>Pseudomonadota</taxon>
        <taxon>Alphaproteobacteria</taxon>
        <taxon>Hyphomicrobiales</taxon>
        <taxon>Kaistiaceae</taxon>
        <taxon>Kaistia</taxon>
    </lineage>
</organism>
<comment type="caution">
    <text evidence="1">The sequence shown here is derived from an EMBL/GenBank/DDBJ whole genome shotgun (WGS) entry which is preliminary data.</text>
</comment>
<dbReference type="GO" id="GO:0003677">
    <property type="term" value="F:DNA binding"/>
    <property type="evidence" value="ECO:0007669"/>
    <property type="project" value="InterPro"/>
</dbReference>
<name>A0A9X3E552_9HYPH</name>
<dbReference type="Proteomes" id="UP001144805">
    <property type="component" value="Unassembled WGS sequence"/>
</dbReference>
<evidence type="ECO:0000313" key="2">
    <source>
        <dbReference type="Proteomes" id="UP001144805"/>
    </source>
</evidence>
<reference evidence="1" key="1">
    <citation type="submission" date="2022-11" db="EMBL/GenBank/DDBJ databases">
        <title>Biodiversity and phylogenetic relationships of bacteria.</title>
        <authorList>
            <person name="Machado R.A.R."/>
            <person name="Bhat A."/>
            <person name="Loulou A."/>
            <person name="Kallel S."/>
        </authorList>
    </citation>
    <scope>NUCLEOTIDE SEQUENCE</scope>
    <source>
        <strain evidence="1">K-TC2</strain>
    </source>
</reference>
<gene>
    <name evidence="1" type="ORF">OSH07_17150</name>
</gene>
<dbReference type="SUPFAM" id="SSF47413">
    <property type="entry name" value="lambda repressor-like DNA-binding domains"/>
    <property type="match status" value="1"/>
</dbReference>